<dbReference type="PANTHER" id="PTHR34821:SF2">
    <property type="entry name" value="INNER MEMBRANE PROTEIN YDCZ"/>
    <property type="match status" value="1"/>
</dbReference>
<gene>
    <name evidence="2" type="ORF">AFCDBAGC_3602</name>
</gene>
<dbReference type="Proteomes" id="UP001055117">
    <property type="component" value="Unassembled WGS sequence"/>
</dbReference>
<feature type="transmembrane region" description="Helical" evidence="1">
    <location>
        <begin position="96"/>
        <end position="114"/>
    </location>
</feature>
<dbReference type="Pfam" id="PF04657">
    <property type="entry name" value="DMT_YdcZ"/>
    <property type="match status" value="1"/>
</dbReference>
<feature type="transmembrane region" description="Helical" evidence="1">
    <location>
        <begin position="69"/>
        <end position="90"/>
    </location>
</feature>
<keyword evidence="1" id="KW-1133">Transmembrane helix</keyword>
<dbReference type="EMBL" id="BPQG01000054">
    <property type="protein sequence ID" value="GJD45725.1"/>
    <property type="molecule type" value="Genomic_DNA"/>
</dbReference>
<organism evidence="2 3">
    <name type="scientific">Methylobacterium cerastii</name>
    <dbReference type="NCBI Taxonomy" id="932741"/>
    <lineage>
        <taxon>Bacteria</taxon>
        <taxon>Pseudomonadati</taxon>
        <taxon>Pseudomonadota</taxon>
        <taxon>Alphaproteobacteria</taxon>
        <taxon>Hyphomicrobiales</taxon>
        <taxon>Methylobacteriaceae</taxon>
        <taxon>Methylobacterium</taxon>
    </lineage>
</organism>
<evidence type="ECO:0000313" key="2">
    <source>
        <dbReference type="EMBL" id="GJD45725.1"/>
    </source>
</evidence>
<keyword evidence="1" id="KW-0472">Membrane</keyword>
<accession>A0ABQ4QLD4</accession>
<evidence type="ECO:0000313" key="3">
    <source>
        <dbReference type="Proteomes" id="UP001055117"/>
    </source>
</evidence>
<feature type="transmembrane region" description="Helical" evidence="1">
    <location>
        <begin position="36"/>
        <end position="57"/>
    </location>
</feature>
<name>A0ABQ4QLD4_9HYPH</name>
<proteinExistence type="predicted"/>
<keyword evidence="3" id="KW-1185">Reference proteome</keyword>
<evidence type="ECO:0008006" key="4">
    <source>
        <dbReference type="Google" id="ProtNLM"/>
    </source>
</evidence>
<comment type="caution">
    <text evidence="2">The sequence shown here is derived from an EMBL/GenBank/DDBJ whole genome shotgun (WGS) entry which is preliminary data.</text>
</comment>
<protein>
    <recommendedName>
        <fullName evidence="4">DMT family transporter</fullName>
    </recommendedName>
</protein>
<keyword evidence="1" id="KW-0812">Transmembrane</keyword>
<dbReference type="RefSeq" id="WP_147831938.1">
    <property type="nucleotide sequence ID" value="NZ_BPQG01000054.1"/>
</dbReference>
<sequence>MPDALLMLSAMAAGAAVVVQQGLNAQLRALLGSAAWSGAVSYAVGLAGMVLLAASLRDPLPSPAVLARIPWWAWSGGAFGAVFVGLAIVLVPRLGAAPFIGSLIAGQMLAAVAIDQFGWLGLAQRPLDGSRALGLILMVGAVMLI</sequence>
<evidence type="ECO:0000256" key="1">
    <source>
        <dbReference type="SAM" id="Phobius"/>
    </source>
</evidence>
<reference evidence="2 3" key="1">
    <citation type="journal article" date="2021" name="Front. Microbiol.">
        <title>Comprehensive Comparative Genomics and Phenotyping of Methylobacterium Species.</title>
        <authorList>
            <person name="Alessa O."/>
            <person name="Ogura Y."/>
            <person name="Fujitani Y."/>
            <person name="Takami H."/>
            <person name="Hayashi T."/>
            <person name="Sahin N."/>
            <person name="Tani A."/>
        </authorList>
    </citation>
    <scope>NUCLEOTIDE SEQUENCE [LARGE SCALE GENOMIC DNA]</scope>
    <source>
        <strain evidence="2 3">DSM 23679</strain>
    </source>
</reference>
<dbReference type="PANTHER" id="PTHR34821">
    <property type="entry name" value="INNER MEMBRANE PROTEIN YDCZ"/>
    <property type="match status" value="1"/>
</dbReference>
<dbReference type="InterPro" id="IPR006750">
    <property type="entry name" value="YdcZ"/>
</dbReference>